<dbReference type="SUPFAM" id="SSF56954">
    <property type="entry name" value="Outer membrane efflux proteins (OEP)"/>
    <property type="match status" value="1"/>
</dbReference>
<dbReference type="KEGG" id="sgn:SGRA_2654"/>
<keyword evidence="5" id="KW-0812">Transmembrane</keyword>
<dbReference type="InterPro" id="IPR051906">
    <property type="entry name" value="TolC-like"/>
</dbReference>
<evidence type="ECO:0000256" key="9">
    <source>
        <dbReference type="SAM" id="SignalP"/>
    </source>
</evidence>
<evidence type="ECO:0000313" key="11">
    <source>
        <dbReference type="Proteomes" id="UP000007519"/>
    </source>
</evidence>
<comment type="subcellular location">
    <subcellularLocation>
        <location evidence="1">Cell outer membrane</location>
    </subcellularLocation>
</comment>
<keyword evidence="4" id="KW-1134">Transmembrane beta strand</keyword>
<proteinExistence type="inferred from homology"/>
<protein>
    <submittedName>
        <fullName evidence="10">Outer membrane efflux protein</fullName>
    </submittedName>
</protein>
<organism evidence="10 11">
    <name type="scientific">Saprospira grandis (strain Lewin)</name>
    <dbReference type="NCBI Taxonomy" id="984262"/>
    <lineage>
        <taxon>Bacteria</taxon>
        <taxon>Pseudomonadati</taxon>
        <taxon>Bacteroidota</taxon>
        <taxon>Saprospiria</taxon>
        <taxon>Saprospirales</taxon>
        <taxon>Saprospiraceae</taxon>
        <taxon>Saprospira</taxon>
    </lineage>
</organism>
<evidence type="ECO:0000256" key="5">
    <source>
        <dbReference type="ARBA" id="ARBA00022692"/>
    </source>
</evidence>
<keyword evidence="11" id="KW-1185">Reference proteome</keyword>
<reference evidence="10 11" key="1">
    <citation type="journal article" date="2012" name="Stand. Genomic Sci.">
        <title>Complete genome sequencing and analysis of Saprospira grandis str. Lewin, a predatory marine bacterium.</title>
        <authorList>
            <person name="Saw J.H."/>
            <person name="Yuryev A."/>
            <person name="Kanbe M."/>
            <person name="Hou S."/>
            <person name="Young A.G."/>
            <person name="Aizawa S."/>
            <person name="Alam M."/>
        </authorList>
    </citation>
    <scope>NUCLEOTIDE SEQUENCE [LARGE SCALE GENOMIC DNA]</scope>
    <source>
        <strain evidence="10 11">Lewin</strain>
    </source>
</reference>
<comment type="similarity">
    <text evidence="2">Belongs to the outer membrane factor (OMF) (TC 1.B.17) family.</text>
</comment>
<evidence type="ECO:0000256" key="7">
    <source>
        <dbReference type="ARBA" id="ARBA00023237"/>
    </source>
</evidence>
<dbReference type="GO" id="GO:0009279">
    <property type="term" value="C:cell outer membrane"/>
    <property type="evidence" value="ECO:0007669"/>
    <property type="project" value="UniProtKB-SubCell"/>
</dbReference>
<dbReference type="PANTHER" id="PTHR30026:SF20">
    <property type="entry name" value="OUTER MEMBRANE PROTEIN TOLC"/>
    <property type="match status" value="1"/>
</dbReference>
<dbReference type="Pfam" id="PF02321">
    <property type="entry name" value="OEP"/>
    <property type="match status" value="2"/>
</dbReference>
<sequence>MNLSKGLYSLVFLFLAGWSSAQSPASFSLEEAIDYAIDKSLDLQTAEQDILYAKQQIRDTRAIGLPQLSGKVEYNYNANLPVQYLPDFISPIVVGTLEGYQLVPQGTTANLPDAGLFPAEFGVTNTLTAGATLSQLIFDGSYFVGLKAARSVAELSRKQKTLTAHEIPYTIKKAYLAVLLAEENLGILDKNLENLQKMRDETQAFFESGLVEQLDVDRLDLSLANLQSERGMIERQTQLAYNVLKFQMNYPLEESIILKDELESLMQAPSQDDLEGEASASKRPELEVLRLNRDLMDLNMKRYKAGYLPNLSGFLAHQYQLQRNNLFDNDEGKFNPITVIGLQLNVPIFDGFKKDANIKMAKIDATKVDIQIKQFTLATELEIRNARAMYLNASERLENQKKNLALAERILETTRLKYREGVGSSTEISTAEQELYRTQANYMNAIYDLVIAKTDLDKALGNPLK</sequence>
<dbReference type="EMBL" id="CP002831">
    <property type="protein sequence ID" value="AFC25382.1"/>
    <property type="molecule type" value="Genomic_DNA"/>
</dbReference>
<dbReference type="GO" id="GO:1990281">
    <property type="term" value="C:efflux pump complex"/>
    <property type="evidence" value="ECO:0007669"/>
    <property type="project" value="TreeGrafter"/>
</dbReference>
<dbReference type="GO" id="GO:0015562">
    <property type="term" value="F:efflux transmembrane transporter activity"/>
    <property type="evidence" value="ECO:0007669"/>
    <property type="project" value="InterPro"/>
</dbReference>
<evidence type="ECO:0000313" key="10">
    <source>
        <dbReference type="EMBL" id="AFC25382.1"/>
    </source>
</evidence>
<dbReference type="PANTHER" id="PTHR30026">
    <property type="entry name" value="OUTER MEMBRANE PROTEIN TOLC"/>
    <property type="match status" value="1"/>
</dbReference>
<feature type="coiled-coil region" evidence="8">
    <location>
        <begin position="383"/>
        <end position="417"/>
    </location>
</feature>
<dbReference type="OrthoDB" id="367883at2"/>
<evidence type="ECO:0000256" key="2">
    <source>
        <dbReference type="ARBA" id="ARBA00007613"/>
    </source>
</evidence>
<keyword evidence="9" id="KW-0732">Signal</keyword>
<dbReference type="GO" id="GO:0015288">
    <property type="term" value="F:porin activity"/>
    <property type="evidence" value="ECO:0007669"/>
    <property type="project" value="TreeGrafter"/>
</dbReference>
<dbReference type="InterPro" id="IPR003423">
    <property type="entry name" value="OMP_efflux"/>
</dbReference>
<evidence type="ECO:0000256" key="8">
    <source>
        <dbReference type="SAM" id="Coils"/>
    </source>
</evidence>
<keyword evidence="7" id="KW-0998">Cell outer membrane</keyword>
<dbReference type="Gene3D" id="1.20.1600.10">
    <property type="entry name" value="Outer membrane efflux proteins (OEP)"/>
    <property type="match status" value="1"/>
</dbReference>
<dbReference type="Proteomes" id="UP000007519">
    <property type="component" value="Chromosome"/>
</dbReference>
<evidence type="ECO:0000256" key="4">
    <source>
        <dbReference type="ARBA" id="ARBA00022452"/>
    </source>
</evidence>
<evidence type="ECO:0000256" key="1">
    <source>
        <dbReference type="ARBA" id="ARBA00004442"/>
    </source>
</evidence>
<keyword evidence="6" id="KW-0472">Membrane</keyword>
<gene>
    <name evidence="10" type="ordered locus">SGRA_2654</name>
</gene>
<dbReference type="RefSeq" id="WP_015692993.1">
    <property type="nucleotide sequence ID" value="NC_016940.1"/>
</dbReference>
<evidence type="ECO:0000256" key="6">
    <source>
        <dbReference type="ARBA" id="ARBA00023136"/>
    </source>
</evidence>
<dbReference type="eggNOG" id="COG1538">
    <property type="taxonomic scope" value="Bacteria"/>
</dbReference>
<accession>H6L854</accession>
<dbReference type="STRING" id="984262.SGRA_2654"/>
<keyword evidence="8" id="KW-0175">Coiled coil</keyword>
<dbReference type="HOGENOM" id="CLU_012817_10_0_10"/>
<keyword evidence="3" id="KW-0813">Transport</keyword>
<feature type="signal peptide" evidence="9">
    <location>
        <begin position="1"/>
        <end position="21"/>
    </location>
</feature>
<name>H6L854_SAPGL</name>
<evidence type="ECO:0000256" key="3">
    <source>
        <dbReference type="ARBA" id="ARBA00022448"/>
    </source>
</evidence>
<dbReference type="AlphaFoldDB" id="H6L854"/>
<feature type="chain" id="PRO_5003604159" evidence="9">
    <location>
        <begin position="22"/>
        <end position="465"/>
    </location>
</feature>